<gene>
    <name evidence="2" type="ORF">C7382_103101</name>
</gene>
<protein>
    <submittedName>
        <fullName evidence="2">Uncharacterized protein</fullName>
    </submittedName>
</protein>
<keyword evidence="1" id="KW-0472">Membrane</keyword>
<organism evidence="2 3">
    <name type="scientific">Porphyromonas loveana</name>
    <dbReference type="NCBI Taxonomy" id="1884669"/>
    <lineage>
        <taxon>Bacteria</taxon>
        <taxon>Pseudomonadati</taxon>
        <taxon>Bacteroidota</taxon>
        <taxon>Bacteroidia</taxon>
        <taxon>Bacteroidales</taxon>
        <taxon>Porphyromonadaceae</taxon>
        <taxon>Porphyromonas</taxon>
    </lineage>
</organism>
<feature type="transmembrane region" description="Helical" evidence="1">
    <location>
        <begin position="51"/>
        <end position="71"/>
    </location>
</feature>
<feature type="transmembrane region" description="Helical" evidence="1">
    <location>
        <begin position="12"/>
        <end position="31"/>
    </location>
</feature>
<feature type="transmembrane region" description="Helical" evidence="1">
    <location>
        <begin position="83"/>
        <end position="102"/>
    </location>
</feature>
<keyword evidence="1" id="KW-0812">Transmembrane</keyword>
<dbReference type="RefSeq" id="WP_116678712.1">
    <property type="nucleotide sequence ID" value="NZ_JBHBYU010000013.1"/>
</dbReference>
<dbReference type="AlphaFoldDB" id="A0A2U1FMH8"/>
<dbReference type="Proteomes" id="UP000245462">
    <property type="component" value="Unassembled WGS sequence"/>
</dbReference>
<keyword evidence="1" id="KW-1133">Transmembrane helix</keyword>
<dbReference type="GeneID" id="94550163"/>
<evidence type="ECO:0000313" key="2">
    <source>
        <dbReference type="EMBL" id="PVZ13405.1"/>
    </source>
</evidence>
<accession>A0A2U1FMH8</accession>
<dbReference type="EMBL" id="QEKY01000003">
    <property type="protein sequence ID" value="PVZ13405.1"/>
    <property type="molecule type" value="Genomic_DNA"/>
</dbReference>
<evidence type="ECO:0000256" key="1">
    <source>
        <dbReference type="SAM" id="Phobius"/>
    </source>
</evidence>
<dbReference type="OrthoDB" id="1121549at2"/>
<feature type="transmembrane region" description="Helical" evidence="1">
    <location>
        <begin position="129"/>
        <end position="150"/>
    </location>
</feature>
<proteinExistence type="predicted"/>
<evidence type="ECO:0000313" key="3">
    <source>
        <dbReference type="Proteomes" id="UP000245462"/>
    </source>
</evidence>
<comment type="caution">
    <text evidence="2">The sequence shown here is derived from an EMBL/GenBank/DDBJ whole genome shotgun (WGS) entry which is preliminary data.</text>
</comment>
<keyword evidence="3" id="KW-1185">Reference proteome</keyword>
<reference evidence="2 3" key="1">
    <citation type="submission" date="2018-04" db="EMBL/GenBank/DDBJ databases">
        <title>Genomic Encyclopedia of Type Strains, Phase IV (KMG-IV): sequencing the most valuable type-strain genomes for metagenomic binning, comparative biology and taxonomic classification.</title>
        <authorList>
            <person name="Goeker M."/>
        </authorList>
    </citation>
    <scope>NUCLEOTIDE SEQUENCE [LARGE SCALE GENOMIC DNA]</scope>
    <source>
        <strain evidence="2 3">DSM 28520</strain>
    </source>
</reference>
<sequence>MAVTKIRKVSSWTLISIVVISVIVVLAFFFGGSHVEGERTIYHQTGLLLTWSYILFGAAVLAALFFSFGSFAKGFKNNPKKAMMSLASFILLAVVLLIGYAAGSEEAMTSLNADSARYNTPGWLKVTDMWLYTIYTLGTLVILATVWGAARKSLKR</sequence>
<name>A0A2U1FMH8_9PORP</name>